<proteinExistence type="predicted"/>
<protein>
    <submittedName>
        <fullName evidence="1">Uncharacterized protein</fullName>
    </submittedName>
</protein>
<dbReference type="AlphaFoldDB" id="A0A2P2NSY1"/>
<evidence type="ECO:0000313" key="1">
    <source>
        <dbReference type="EMBL" id="MBX45555.1"/>
    </source>
</evidence>
<sequence length="19" mass="2360">MPFNMVVHFLIKMYFIMVV</sequence>
<accession>A0A2P2NSY1</accession>
<name>A0A2P2NSY1_RHIMU</name>
<dbReference type="EMBL" id="GGEC01065071">
    <property type="protein sequence ID" value="MBX45555.1"/>
    <property type="molecule type" value="Transcribed_RNA"/>
</dbReference>
<organism evidence="1">
    <name type="scientific">Rhizophora mucronata</name>
    <name type="common">Asiatic mangrove</name>
    <dbReference type="NCBI Taxonomy" id="61149"/>
    <lineage>
        <taxon>Eukaryota</taxon>
        <taxon>Viridiplantae</taxon>
        <taxon>Streptophyta</taxon>
        <taxon>Embryophyta</taxon>
        <taxon>Tracheophyta</taxon>
        <taxon>Spermatophyta</taxon>
        <taxon>Magnoliopsida</taxon>
        <taxon>eudicotyledons</taxon>
        <taxon>Gunneridae</taxon>
        <taxon>Pentapetalae</taxon>
        <taxon>rosids</taxon>
        <taxon>fabids</taxon>
        <taxon>Malpighiales</taxon>
        <taxon>Rhizophoraceae</taxon>
        <taxon>Rhizophora</taxon>
    </lineage>
</organism>
<reference evidence="1" key="1">
    <citation type="submission" date="2018-02" db="EMBL/GenBank/DDBJ databases">
        <title>Rhizophora mucronata_Transcriptome.</title>
        <authorList>
            <person name="Meera S.P."/>
            <person name="Sreeshan A."/>
            <person name="Augustine A."/>
        </authorList>
    </citation>
    <scope>NUCLEOTIDE SEQUENCE</scope>
    <source>
        <tissue evidence="1">Leaf</tissue>
    </source>
</reference>